<sequence>PAQSTFMMEDSEADFNLEEGFPDTDAELNSGDQRLEPTFDQSIADGFEEFSMTAGERIGGHRTPADLEEFNSIPDDITAEQLEKPKRRSFLSMFSRGKEPEPIDLAEAVGEDTTVVKFESEALTEQVSLESESTAFEGSSGQVLETSEVVVINVMAKKGFDFVGDDLMQVLISNGLRFGEMNIFHKRLGNDSKSVLVFSVANILNPGTFDLNNMDSFRTLGISLFLALPTAINNGDAFEQMLTVAQQVSSSLDGELKDDHRNVMTAQTIEHYRQRISDFELRQLKAAGGHG</sequence>
<evidence type="ECO:0000256" key="7">
    <source>
        <dbReference type="ARBA" id="ARBA00023306"/>
    </source>
</evidence>
<evidence type="ECO:0000256" key="1">
    <source>
        <dbReference type="ARBA" id="ARBA00022475"/>
    </source>
</evidence>
<dbReference type="SUPFAM" id="SSF64383">
    <property type="entry name" value="Cell-division protein ZipA, C-terminal domain"/>
    <property type="match status" value="1"/>
</dbReference>
<keyword evidence="1" id="KW-1003">Cell membrane</keyword>
<dbReference type="InterPro" id="IPR007449">
    <property type="entry name" value="ZipA_FtsZ-bd_C"/>
</dbReference>
<feature type="domain" description="ZipA C-terminal FtsZ-binding" evidence="8">
    <location>
        <begin position="146"/>
        <end position="276"/>
    </location>
</feature>
<keyword evidence="3" id="KW-0132">Cell division</keyword>
<dbReference type="AlphaFoldDB" id="A0A382UQF9"/>
<reference evidence="9" key="1">
    <citation type="submission" date="2018-05" db="EMBL/GenBank/DDBJ databases">
        <authorList>
            <person name="Lanie J.A."/>
            <person name="Ng W.-L."/>
            <person name="Kazmierczak K.M."/>
            <person name="Andrzejewski T.M."/>
            <person name="Davidsen T.M."/>
            <person name="Wayne K.J."/>
            <person name="Tettelin H."/>
            <person name="Glass J.I."/>
            <person name="Rusch D."/>
            <person name="Podicherti R."/>
            <person name="Tsui H.-C.T."/>
            <person name="Winkler M.E."/>
        </authorList>
    </citation>
    <scope>NUCLEOTIDE SEQUENCE</scope>
</reference>
<protein>
    <recommendedName>
        <fullName evidence="8">ZipA C-terminal FtsZ-binding domain-containing protein</fullName>
    </recommendedName>
</protein>
<feature type="non-terminal residue" evidence="9">
    <location>
        <position position="291"/>
    </location>
</feature>
<evidence type="ECO:0000256" key="6">
    <source>
        <dbReference type="ARBA" id="ARBA00023136"/>
    </source>
</evidence>
<keyword evidence="2" id="KW-0997">Cell inner membrane</keyword>
<dbReference type="SMART" id="SM00771">
    <property type="entry name" value="ZipA_C"/>
    <property type="match status" value="1"/>
</dbReference>
<accession>A0A382UQF9</accession>
<proteinExistence type="inferred from homology"/>
<name>A0A382UQF9_9ZZZZ</name>
<dbReference type="GO" id="GO:0032153">
    <property type="term" value="C:cell division site"/>
    <property type="evidence" value="ECO:0007669"/>
    <property type="project" value="TreeGrafter"/>
</dbReference>
<evidence type="ECO:0000256" key="4">
    <source>
        <dbReference type="ARBA" id="ARBA00022692"/>
    </source>
</evidence>
<keyword evidence="4" id="KW-0812">Transmembrane</keyword>
<dbReference type="GO" id="GO:0000917">
    <property type="term" value="P:division septum assembly"/>
    <property type="evidence" value="ECO:0007669"/>
    <property type="project" value="TreeGrafter"/>
</dbReference>
<dbReference type="NCBIfam" id="TIGR02205">
    <property type="entry name" value="septum_zipA"/>
    <property type="match status" value="1"/>
</dbReference>
<feature type="non-terminal residue" evidence="9">
    <location>
        <position position="1"/>
    </location>
</feature>
<keyword evidence="7" id="KW-0131">Cell cycle</keyword>
<dbReference type="InterPro" id="IPR036765">
    <property type="entry name" value="ZipA_FtsZ-bd_C_sf"/>
</dbReference>
<gene>
    <name evidence="9" type="ORF">METZ01_LOCUS389353</name>
</gene>
<dbReference type="InterPro" id="IPR011919">
    <property type="entry name" value="Cell_div_ZipA"/>
</dbReference>
<evidence type="ECO:0000256" key="5">
    <source>
        <dbReference type="ARBA" id="ARBA00022989"/>
    </source>
</evidence>
<dbReference type="Gene3D" id="3.30.1400.10">
    <property type="entry name" value="ZipA, C-terminal FtsZ-binding domain"/>
    <property type="match status" value="1"/>
</dbReference>
<keyword evidence="6" id="KW-0472">Membrane</keyword>
<evidence type="ECO:0000256" key="2">
    <source>
        <dbReference type="ARBA" id="ARBA00022519"/>
    </source>
</evidence>
<evidence type="ECO:0000313" key="9">
    <source>
        <dbReference type="EMBL" id="SVD36499.1"/>
    </source>
</evidence>
<dbReference type="HAMAP" id="MF_00509">
    <property type="entry name" value="ZipA"/>
    <property type="match status" value="1"/>
</dbReference>
<dbReference type="PANTHER" id="PTHR38685">
    <property type="entry name" value="CELL DIVISION PROTEIN ZIPA"/>
    <property type="match status" value="1"/>
</dbReference>
<keyword evidence="5" id="KW-1133">Transmembrane helix</keyword>
<dbReference type="EMBL" id="UINC01146017">
    <property type="protein sequence ID" value="SVD36499.1"/>
    <property type="molecule type" value="Genomic_DNA"/>
</dbReference>
<dbReference type="GO" id="GO:0005886">
    <property type="term" value="C:plasma membrane"/>
    <property type="evidence" value="ECO:0007669"/>
    <property type="project" value="TreeGrafter"/>
</dbReference>
<evidence type="ECO:0000256" key="3">
    <source>
        <dbReference type="ARBA" id="ARBA00022618"/>
    </source>
</evidence>
<organism evidence="9">
    <name type="scientific">marine metagenome</name>
    <dbReference type="NCBI Taxonomy" id="408172"/>
    <lineage>
        <taxon>unclassified sequences</taxon>
        <taxon>metagenomes</taxon>
        <taxon>ecological metagenomes</taxon>
    </lineage>
</organism>
<dbReference type="Pfam" id="PF04354">
    <property type="entry name" value="ZipA_C"/>
    <property type="match status" value="1"/>
</dbReference>
<evidence type="ECO:0000259" key="8">
    <source>
        <dbReference type="SMART" id="SM00771"/>
    </source>
</evidence>
<dbReference type="PANTHER" id="PTHR38685:SF1">
    <property type="entry name" value="CELL DIVISION PROTEIN ZIPA"/>
    <property type="match status" value="1"/>
</dbReference>